<dbReference type="GO" id="GO:0006882">
    <property type="term" value="P:intracellular zinc ion homeostasis"/>
    <property type="evidence" value="ECO:0007669"/>
    <property type="project" value="TreeGrafter"/>
</dbReference>
<dbReference type="GO" id="GO:0046872">
    <property type="term" value="F:metal ion binding"/>
    <property type="evidence" value="ECO:0007669"/>
    <property type="project" value="UniProtKB-KW"/>
</dbReference>
<keyword evidence="4 7" id="KW-0472">Membrane</keyword>
<evidence type="ECO:0000256" key="5">
    <source>
        <dbReference type="PIRSR" id="PIRSR604254-1"/>
    </source>
</evidence>
<feature type="transmembrane region" description="Helical" evidence="7">
    <location>
        <begin position="447"/>
        <end position="468"/>
    </location>
</feature>
<evidence type="ECO:0000256" key="6">
    <source>
        <dbReference type="SAM" id="MobiDB-lite"/>
    </source>
</evidence>
<dbReference type="GO" id="GO:0016020">
    <property type="term" value="C:membrane"/>
    <property type="evidence" value="ECO:0007669"/>
    <property type="project" value="UniProtKB-SubCell"/>
</dbReference>
<dbReference type="PANTHER" id="PTHR20855">
    <property type="entry name" value="ADIPOR/PROGESTIN RECEPTOR-RELATED"/>
    <property type="match status" value="1"/>
</dbReference>
<dbReference type="Proteomes" id="UP000191024">
    <property type="component" value="Chromosome H"/>
</dbReference>
<evidence type="ECO:0000256" key="7">
    <source>
        <dbReference type="SAM" id="Phobius"/>
    </source>
</evidence>
<accession>A0A1G4KGG5</accession>
<name>A0A1G4KGG5_9SACH</name>
<evidence type="ECO:0000313" key="9">
    <source>
        <dbReference type="Proteomes" id="UP000191024"/>
    </source>
</evidence>
<protein>
    <submittedName>
        <fullName evidence="8">LAMI_0H08680g1_1</fullName>
    </submittedName>
</protein>
<dbReference type="EMBL" id="LT598468">
    <property type="protein sequence ID" value="SCV03504.1"/>
    <property type="molecule type" value="Genomic_DNA"/>
</dbReference>
<evidence type="ECO:0000256" key="4">
    <source>
        <dbReference type="ARBA" id="ARBA00023136"/>
    </source>
</evidence>
<gene>
    <name evidence="8" type="ORF">LAMI_0H08680G</name>
</gene>
<dbReference type="InterPro" id="IPR004254">
    <property type="entry name" value="AdipoR/HlyIII-related"/>
</dbReference>
<keyword evidence="2 7" id="KW-0812">Transmembrane</keyword>
<dbReference type="PANTHER" id="PTHR20855:SF97">
    <property type="entry name" value="ADIPOR-LIKE RECEPTOR IZH3-RELATED"/>
    <property type="match status" value="1"/>
</dbReference>
<keyword evidence="3 7" id="KW-1133">Transmembrane helix</keyword>
<evidence type="ECO:0000256" key="2">
    <source>
        <dbReference type="ARBA" id="ARBA00022692"/>
    </source>
</evidence>
<proteinExistence type="predicted"/>
<feature type="transmembrane region" description="Helical" evidence="7">
    <location>
        <begin position="373"/>
        <end position="396"/>
    </location>
</feature>
<sequence>MDAATELHNTVHVVMSDRSGADSTAGGGSDTCVAAINRLERFLGSVDNRLERLEALLPGGRVSEQSGGTDTTTFGAATAAATAAARPRLDRIKNRGKKFVKWGRAQVSVSPSGALRKMKAPFAYAGLVSSPTGSSQLQAFPAAEQTAAIESEVDPSVLHLYHFLKNTTQEFRSRESTPFDSALDAVTLVSDSSPDLGVHSIHKFNRIWDEHFNAETASTPTLVSSPPSTNSIHSSATLQSVETTRTQDTSKTTQLLHNLDFLDHRLDVLIEDPAQIAHTINFFNWSTALEFGKTRHLHYYELPFPWRENRFIIHGYRFHHSYLKSFLSIFNWYGWHNETINIWTHLAGAMYFLYLMVYGFPQTAVYQSPQVPFAAKCIAYFFLAAGLECFLFSVNWHTFNGICHLVDRSRCACADYTGITILITASILTTEFAVLSGDSSSPYTLPLLCYTTASFIFGAFGVFMNWAPAFDRPEARPLRIAFYLLLASMGLLSYIHSTVLGENVASSTLIKPVLVKSLVWYVVGVIFYGTFIPERWRTDVLVDARIPTNEELSTNLDIITKHKHIHFRPKPTQHPNCCKPTNETETREKRKSLSSLWWVDYFCSHTLWHLFVMCGVTGHYQAMLEMFERRWLA</sequence>
<evidence type="ECO:0000313" key="8">
    <source>
        <dbReference type="EMBL" id="SCV03504.1"/>
    </source>
</evidence>
<keyword evidence="5" id="KW-0862">Zinc</keyword>
<reference evidence="9" key="1">
    <citation type="submission" date="2016-03" db="EMBL/GenBank/DDBJ databases">
        <authorList>
            <person name="Devillers H."/>
        </authorList>
    </citation>
    <scope>NUCLEOTIDE SEQUENCE [LARGE SCALE GENOMIC DNA]</scope>
</reference>
<dbReference type="OrthoDB" id="5585746at2759"/>
<feature type="compositionally biased region" description="Low complexity" evidence="6">
    <location>
        <begin position="218"/>
        <end position="235"/>
    </location>
</feature>
<dbReference type="AlphaFoldDB" id="A0A1G4KGG5"/>
<feature type="transmembrane region" description="Helical" evidence="7">
    <location>
        <begin position="416"/>
        <end position="435"/>
    </location>
</feature>
<feature type="binding site" evidence="5">
    <location>
        <position position="397"/>
    </location>
    <ligand>
        <name>Zn(2+)</name>
        <dbReference type="ChEBI" id="CHEBI:29105"/>
    </ligand>
</feature>
<keyword evidence="5" id="KW-0479">Metal-binding</keyword>
<evidence type="ECO:0000256" key="1">
    <source>
        <dbReference type="ARBA" id="ARBA00004141"/>
    </source>
</evidence>
<feature type="transmembrane region" description="Helical" evidence="7">
    <location>
        <begin position="513"/>
        <end position="532"/>
    </location>
</feature>
<dbReference type="STRING" id="1230905.A0A1G4KGG5"/>
<feature type="transmembrane region" description="Helical" evidence="7">
    <location>
        <begin position="342"/>
        <end position="361"/>
    </location>
</feature>
<evidence type="ECO:0000256" key="3">
    <source>
        <dbReference type="ARBA" id="ARBA00022989"/>
    </source>
</evidence>
<organism evidence="8 9">
    <name type="scientific">Lachancea mirantina</name>
    <dbReference type="NCBI Taxonomy" id="1230905"/>
    <lineage>
        <taxon>Eukaryota</taxon>
        <taxon>Fungi</taxon>
        <taxon>Dikarya</taxon>
        <taxon>Ascomycota</taxon>
        <taxon>Saccharomycotina</taxon>
        <taxon>Saccharomycetes</taxon>
        <taxon>Saccharomycetales</taxon>
        <taxon>Saccharomycetaceae</taxon>
        <taxon>Lachancea</taxon>
    </lineage>
</organism>
<keyword evidence="9" id="KW-1185">Reference proteome</keyword>
<dbReference type="GO" id="GO:0038023">
    <property type="term" value="F:signaling receptor activity"/>
    <property type="evidence" value="ECO:0007669"/>
    <property type="project" value="TreeGrafter"/>
</dbReference>
<feature type="region of interest" description="Disordered" evidence="6">
    <location>
        <begin position="218"/>
        <end position="244"/>
    </location>
</feature>
<comment type="subcellular location">
    <subcellularLocation>
        <location evidence="1">Membrane</location>
        <topology evidence="1">Multi-pass membrane protein</topology>
    </subcellularLocation>
</comment>
<feature type="transmembrane region" description="Helical" evidence="7">
    <location>
        <begin position="480"/>
        <end position="501"/>
    </location>
</feature>
<dbReference type="Pfam" id="PF03006">
    <property type="entry name" value="HlyIII"/>
    <property type="match status" value="1"/>
</dbReference>